<dbReference type="Proteomes" id="UP001142175">
    <property type="component" value="Unassembled WGS sequence"/>
</dbReference>
<protein>
    <submittedName>
        <fullName evidence="1">Uncharacterized protein</fullName>
    </submittedName>
</protein>
<sequence length="466" mass="52431">MRKIYFYLPILLLFSIFQNSYGQRKLNLELYGGPQKSFNKAIEFPQNSDLKVSTPLDYHVGANLLYRIKGPWQLSLQAEALRNSRMTTWYPNFPDANPQIKGRSSELLGNYSIGARYNWEKEKYALFAQPSVGFTVNNYSEMILNDSNYFVGYSPKQTAIVGNVRLEGGIKLYTPRKNYVVFGARFQQSIGQLNTNGFYNPSTNLRIEDKRRGSYAGLFMGYGINFGNKASREQFRSNRPDRKDEKRDLAWKSGPYVMVSGFLRFRPKSEREPNLEFSHISGGSIFAAGYRFNALSVETGYSRFNTFTNISVAGTNVNSNLANNFLVTAIPLTFKYDFQVGDKNRLRFGPTFSAFYTLGTNGERLREGGYGGTGPDGEFDLTYNTNPSDPKGAIFFNAGIFAEVPIFNSSLLNFKVSQNFGSPDVGLLDVTGEVNGQPVNFESSGTLNGFMLELGYKLPLNVLFKK</sequence>
<evidence type="ECO:0000313" key="2">
    <source>
        <dbReference type="Proteomes" id="UP001142175"/>
    </source>
</evidence>
<evidence type="ECO:0000313" key="1">
    <source>
        <dbReference type="EMBL" id="MCR9013411.1"/>
    </source>
</evidence>
<dbReference type="EMBL" id="JANSUY010000001">
    <property type="protein sequence ID" value="MCR9013411.1"/>
    <property type="molecule type" value="Genomic_DNA"/>
</dbReference>
<dbReference type="AlphaFoldDB" id="A0A9X2P2R8"/>
<dbReference type="RefSeq" id="WP_258421315.1">
    <property type="nucleotide sequence ID" value="NZ_JANSUY010000001.1"/>
</dbReference>
<organism evidence="1 2">
    <name type="scientific">Aquiflexum gelatinilyticum</name>
    <dbReference type="NCBI Taxonomy" id="2961943"/>
    <lineage>
        <taxon>Bacteria</taxon>
        <taxon>Pseudomonadati</taxon>
        <taxon>Bacteroidota</taxon>
        <taxon>Cytophagia</taxon>
        <taxon>Cytophagales</taxon>
        <taxon>Cyclobacteriaceae</taxon>
        <taxon>Aquiflexum</taxon>
    </lineage>
</organism>
<gene>
    <name evidence="1" type="ORF">NU887_00115</name>
</gene>
<keyword evidence="2" id="KW-1185">Reference proteome</keyword>
<comment type="caution">
    <text evidence="1">The sequence shown here is derived from an EMBL/GenBank/DDBJ whole genome shotgun (WGS) entry which is preliminary data.</text>
</comment>
<reference evidence="1" key="1">
    <citation type="submission" date="2022-08" db="EMBL/GenBank/DDBJ databases">
        <authorList>
            <person name="Zhang D."/>
        </authorList>
    </citation>
    <scope>NUCLEOTIDE SEQUENCE</scope>
    <source>
        <strain evidence="1">XJ19-11</strain>
    </source>
</reference>
<proteinExistence type="predicted"/>
<name>A0A9X2P2R8_9BACT</name>
<accession>A0A9X2P2R8</accession>